<proteinExistence type="predicted"/>
<reference evidence="1" key="1">
    <citation type="submission" date="2020-09" db="EMBL/GenBank/DDBJ databases">
        <title>Genome-Enabled Discovery of Anthraquinone Biosynthesis in Senna tora.</title>
        <authorList>
            <person name="Kang S.-H."/>
            <person name="Pandey R.P."/>
            <person name="Lee C.-M."/>
            <person name="Sim J.-S."/>
            <person name="Jeong J.-T."/>
            <person name="Choi B.-S."/>
            <person name="Jung M."/>
            <person name="Ginzburg D."/>
            <person name="Zhao K."/>
            <person name="Won S.Y."/>
            <person name="Oh T.-J."/>
            <person name="Yu Y."/>
            <person name="Kim N.-H."/>
            <person name="Lee O.R."/>
            <person name="Lee T.-H."/>
            <person name="Bashyal P."/>
            <person name="Kim T.-S."/>
            <person name="Lee W.-H."/>
            <person name="Kawkins C."/>
            <person name="Kim C.-K."/>
            <person name="Kim J.S."/>
            <person name="Ahn B.O."/>
            <person name="Rhee S.Y."/>
            <person name="Sohng J.K."/>
        </authorList>
    </citation>
    <scope>NUCLEOTIDE SEQUENCE</scope>
    <source>
        <tissue evidence="1">Leaf</tissue>
    </source>
</reference>
<accession>A0A834WUP3</accession>
<dbReference type="Proteomes" id="UP000634136">
    <property type="component" value="Unassembled WGS sequence"/>
</dbReference>
<dbReference type="EMBL" id="JAAIUW010000005">
    <property type="protein sequence ID" value="KAF7832438.1"/>
    <property type="molecule type" value="Genomic_DNA"/>
</dbReference>
<dbReference type="AlphaFoldDB" id="A0A834WUP3"/>
<organism evidence="1 2">
    <name type="scientific">Senna tora</name>
    <dbReference type="NCBI Taxonomy" id="362788"/>
    <lineage>
        <taxon>Eukaryota</taxon>
        <taxon>Viridiplantae</taxon>
        <taxon>Streptophyta</taxon>
        <taxon>Embryophyta</taxon>
        <taxon>Tracheophyta</taxon>
        <taxon>Spermatophyta</taxon>
        <taxon>Magnoliopsida</taxon>
        <taxon>eudicotyledons</taxon>
        <taxon>Gunneridae</taxon>
        <taxon>Pentapetalae</taxon>
        <taxon>rosids</taxon>
        <taxon>fabids</taxon>
        <taxon>Fabales</taxon>
        <taxon>Fabaceae</taxon>
        <taxon>Caesalpinioideae</taxon>
        <taxon>Cassia clade</taxon>
        <taxon>Senna</taxon>
    </lineage>
</organism>
<dbReference type="OrthoDB" id="1935289at2759"/>
<dbReference type="GO" id="GO:0016740">
    <property type="term" value="F:transferase activity"/>
    <property type="evidence" value="ECO:0007669"/>
    <property type="project" value="UniProtKB-KW"/>
</dbReference>
<evidence type="ECO:0000313" key="1">
    <source>
        <dbReference type="EMBL" id="KAF7832438.1"/>
    </source>
</evidence>
<keyword evidence="1" id="KW-0808">Transferase</keyword>
<keyword evidence="2" id="KW-1185">Reference proteome</keyword>
<name>A0A834WUP3_9FABA</name>
<protein>
    <submittedName>
        <fullName evidence="1">Glutathione S-transferase 1</fullName>
    </submittedName>
</protein>
<comment type="caution">
    <text evidence="1">The sequence shown here is derived from an EMBL/GenBank/DDBJ whole genome shotgun (WGS) entry which is preliminary data.</text>
</comment>
<evidence type="ECO:0000313" key="2">
    <source>
        <dbReference type="Proteomes" id="UP000634136"/>
    </source>
</evidence>
<gene>
    <name evidence="1" type="ORF">G2W53_014771</name>
</gene>
<sequence>MSASGSGKKVVARRKNYPGNRFKHHLAGTRENVEACLNVSDEVRAKILEVIINTKENAEKKKRLRIDVGDDEANTGNAQSELGVINAFNKPKGSGAGSRIGKFTKMLELVGKFEQGLKPPSYHEIREKYLNMEVNKIEEMLKEYKEE</sequence>